<evidence type="ECO:0000259" key="2">
    <source>
        <dbReference type="PROSITE" id="PS51819"/>
    </source>
</evidence>
<dbReference type="InterPro" id="IPR004360">
    <property type="entry name" value="Glyas_Fos-R_dOase_dom"/>
</dbReference>
<name>A0ABR0SLF8_9HYPO</name>
<dbReference type="Gene3D" id="3.10.180.10">
    <property type="entry name" value="2,3-Dihydroxybiphenyl 1,2-Dioxygenase, domain 1"/>
    <property type="match status" value="1"/>
</dbReference>
<dbReference type="PANTHER" id="PTHR43048:SF4">
    <property type="entry name" value="RING-CLEAVING DIOXYGENASE-RELATED"/>
    <property type="match status" value="1"/>
</dbReference>
<protein>
    <recommendedName>
        <fullName evidence="2">VOC domain-containing protein</fullName>
    </recommendedName>
</protein>
<dbReference type="SUPFAM" id="SSF54593">
    <property type="entry name" value="Glyoxalase/Bleomycin resistance protein/Dihydroxybiphenyl dioxygenase"/>
    <property type="match status" value="1"/>
</dbReference>
<dbReference type="InterPro" id="IPR051785">
    <property type="entry name" value="MMCE/EMCE_epimerase"/>
</dbReference>
<evidence type="ECO:0000313" key="3">
    <source>
        <dbReference type="EMBL" id="KAK5993013.1"/>
    </source>
</evidence>
<feature type="domain" description="VOC" evidence="2">
    <location>
        <begin position="14"/>
        <end position="118"/>
    </location>
</feature>
<dbReference type="InterPro" id="IPR029068">
    <property type="entry name" value="Glyas_Bleomycin-R_OHBP_Dase"/>
</dbReference>
<sequence length="119" mass="13173">MSASSTPTTNPLLNISAISLFTEDVAASKAFYTKAFGATPLRRRRVVLHDLVKPSQAAPRDVGKRFQLTVWVDDLESAMAKLKENDVTFLNGPETKPWGMRVVTFEDPAGHSWEIAQKV</sequence>
<dbReference type="InterPro" id="IPR037523">
    <property type="entry name" value="VOC_core"/>
</dbReference>
<evidence type="ECO:0000256" key="1">
    <source>
        <dbReference type="ARBA" id="ARBA00022723"/>
    </source>
</evidence>
<dbReference type="EMBL" id="JAVFKD010000012">
    <property type="protein sequence ID" value="KAK5993013.1"/>
    <property type="molecule type" value="Genomic_DNA"/>
</dbReference>
<dbReference type="PROSITE" id="PS51819">
    <property type="entry name" value="VOC"/>
    <property type="match status" value="1"/>
</dbReference>
<evidence type="ECO:0000313" key="4">
    <source>
        <dbReference type="Proteomes" id="UP001338125"/>
    </source>
</evidence>
<dbReference type="CDD" id="cd06587">
    <property type="entry name" value="VOC"/>
    <property type="match status" value="1"/>
</dbReference>
<organism evidence="3 4">
    <name type="scientific">Cladobotryum mycophilum</name>
    <dbReference type="NCBI Taxonomy" id="491253"/>
    <lineage>
        <taxon>Eukaryota</taxon>
        <taxon>Fungi</taxon>
        <taxon>Dikarya</taxon>
        <taxon>Ascomycota</taxon>
        <taxon>Pezizomycotina</taxon>
        <taxon>Sordariomycetes</taxon>
        <taxon>Hypocreomycetidae</taxon>
        <taxon>Hypocreales</taxon>
        <taxon>Hypocreaceae</taxon>
        <taxon>Cladobotryum</taxon>
    </lineage>
</organism>
<dbReference type="Proteomes" id="UP001338125">
    <property type="component" value="Unassembled WGS sequence"/>
</dbReference>
<reference evidence="3 4" key="1">
    <citation type="submission" date="2024-01" db="EMBL/GenBank/DDBJ databases">
        <title>Complete genome of Cladobotryum mycophilum ATHUM6906.</title>
        <authorList>
            <person name="Christinaki A.C."/>
            <person name="Myridakis A.I."/>
            <person name="Kouvelis V.N."/>
        </authorList>
    </citation>
    <scope>NUCLEOTIDE SEQUENCE [LARGE SCALE GENOMIC DNA]</scope>
    <source>
        <strain evidence="3 4">ATHUM6906</strain>
    </source>
</reference>
<dbReference type="Pfam" id="PF00903">
    <property type="entry name" value="Glyoxalase"/>
    <property type="match status" value="1"/>
</dbReference>
<keyword evidence="1" id="KW-0479">Metal-binding</keyword>
<keyword evidence="4" id="KW-1185">Reference proteome</keyword>
<comment type="caution">
    <text evidence="3">The sequence shown here is derived from an EMBL/GenBank/DDBJ whole genome shotgun (WGS) entry which is preliminary data.</text>
</comment>
<gene>
    <name evidence="3" type="ORF">PT974_06439</name>
</gene>
<accession>A0ABR0SLF8</accession>
<proteinExistence type="predicted"/>
<dbReference type="PANTHER" id="PTHR43048">
    <property type="entry name" value="METHYLMALONYL-COA EPIMERASE"/>
    <property type="match status" value="1"/>
</dbReference>